<keyword evidence="7" id="KW-1185">Reference proteome</keyword>
<reference evidence="6 7" key="1">
    <citation type="submission" date="2024-09" db="EMBL/GenBank/DDBJ databases">
        <authorList>
            <person name="Sun Q."/>
            <person name="Mori K."/>
        </authorList>
    </citation>
    <scope>NUCLEOTIDE SEQUENCE [LARGE SCALE GENOMIC DNA]</scope>
    <source>
        <strain evidence="6 7">TISTR 2452</strain>
    </source>
</reference>
<evidence type="ECO:0000256" key="1">
    <source>
        <dbReference type="ARBA" id="ARBA00022527"/>
    </source>
</evidence>
<keyword evidence="1 5" id="KW-0723">Serine/threonine-protein kinase</keyword>
<dbReference type="PANTHER" id="PTHR31756:SF3">
    <property type="entry name" value="PYRUVATE, PHOSPHATE DIKINASE REGULATORY PROTEIN 1, CHLOROPLASTIC"/>
    <property type="match status" value="1"/>
</dbReference>
<dbReference type="GO" id="GO:0016740">
    <property type="term" value="F:transferase activity"/>
    <property type="evidence" value="ECO:0007669"/>
    <property type="project" value="UniProtKB-KW"/>
</dbReference>
<proteinExistence type="inferred from homology"/>
<dbReference type="EC" id="2.7.11.32" evidence="5"/>
<feature type="binding site" evidence="5">
    <location>
        <begin position="151"/>
        <end position="158"/>
    </location>
    <ligand>
        <name>ADP</name>
        <dbReference type="ChEBI" id="CHEBI:456216"/>
    </ligand>
</feature>
<keyword evidence="2 5" id="KW-0808">Transferase</keyword>
<dbReference type="InterPro" id="IPR026565">
    <property type="entry name" value="PPDK_reg"/>
</dbReference>
<dbReference type="EC" id="2.7.4.27" evidence="5"/>
<comment type="similarity">
    <text evidence="5">Belongs to the pyruvate, phosphate/water dikinase regulatory protein family. PDRP subfamily.</text>
</comment>
<comment type="catalytic activity">
    <reaction evidence="5">
        <text>N(tele)-phospho-L-histidyl/L-threonyl-[pyruvate, phosphate dikinase] + ADP = N(tele)-phospho-L-histidyl/O-phospho-L-threonyl-[pyruvate, phosphate dikinase] + AMP + H(+)</text>
        <dbReference type="Rhea" id="RHEA:43692"/>
        <dbReference type="Rhea" id="RHEA-COMP:10650"/>
        <dbReference type="Rhea" id="RHEA-COMP:10651"/>
        <dbReference type="ChEBI" id="CHEBI:15378"/>
        <dbReference type="ChEBI" id="CHEBI:30013"/>
        <dbReference type="ChEBI" id="CHEBI:61977"/>
        <dbReference type="ChEBI" id="CHEBI:83586"/>
        <dbReference type="ChEBI" id="CHEBI:456215"/>
        <dbReference type="ChEBI" id="CHEBI:456216"/>
        <dbReference type="EC" id="2.7.11.32"/>
    </reaction>
</comment>
<dbReference type="RefSeq" id="WP_377495790.1">
    <property type="nucleotide sequence ID" value="NZ_JBHMDO010000025.1"/>
</dbReference>
<gene>
    <name evidence="6" type="ORF">ACFFSY_16165</name>
</gene>
<protein>
    <recommendedName>
        <fullName evidence="5">Putative pyruvate, phosphate dikinase regulatory protein</fullName>
        <shortName evidence="5">PPDK regulatory protein</shortName>
        <ecNumber evidence="5">2.7.11.32</ecNumber>
        <ecNumber evidence="5">2.7.4.27</ecNumber>
    </recommendedName>
</protein>
<comment type="catalytic activity">
    <reaction evidence="5">
        <text>N(tele)-phospho-L-histidyl/O-phospho-L-threonyl-[pyruvate, phosphate dikinase] + phosphate + H(+) = N(tele)-phospho-L-histidyl/L-threonyl-[pyruvate, phosphate dikinase] + diphosphate</text>
        <dbReference type="Rhea" id="RHEA:43696"/>
        <dbReference type="Rhea" id="RHEA-COMP:10650"/>
        <dbReference type="Rhea" id="RHEA-COMP:10651"/>
        <dbReference type="ChEBI" id="CHEBI:15378"/>
        <dbReference type="ChEBI" id="CHEBI:30013"/>
        <dbReference type="ChEBI" id="CHEBI:33019"/>
        <dbReference type="ChEBI" id="CHEBI:43474"/>
        <dbReference type="ChEBI" id="CHEBI:61977"/>
        <dbReference type="ChEBI" id="CHEBI:83586"/>
        <dbReference type="EC" id="2.7.4.27"/>
    </reaction>
</comment>
<dbReference type="Proteomes" id="UP001589747">
    <property type="component" value="Unassembled WGS sequence"/>
</dbReference>
<dbReference type="NCBIfam" id="NF003742">
    <property type="entry name" value="PRK05339.1"/>
    <property type="match status" value="1"/>
</dbReference>
<organism evidence="6 7">
    <name type="scientific">Paenibacillus aurantiacus</name>
    <dbReference type="NCBI Taxonomy" id="1936118"/>
    <lineage>
        <taxon>Bacteria</taxon>
        <taxon>Bacillati</taxon>
        <taxon>Bacillota</taxon>
        <taxon>Bacilli</taxon>
        <taxon>Bacillales</taxon>
        <taxon>Paenibacillaceae</taxon>
        <taxon>Paenibacillus</taxon>
    </lineage>
</organism>
<dbReference type="Pfam" id="PF03618">
    <property type="entry name" value="Kinase-PPPase"/>
    <property type="match status" value="1"/>
</dbReference>
<keyword evidence="3 5" id="KW-0547">Nucleotide-binding</keyword>
<dbReference type="PANTHER" id="PTHR31756">
    <property type="entry name" value="PYRUVATE, PHOSPHATE DIKINASE REGULATORY PROTEIN 1, CHLOROPLASTIC"/>
    <property type="match status" value="1"/>
</dbReference>
<sequence length="273" mass="30975">MNKDIKTILVGSDSAGETAETVARATMRQFQDQEVRLERWANIKYEEEIRQMMERAASLGSFVVYTLVLPELREMIRQESARLGVCAIDVMGPVMEGFIRTFDSAPAQRAAMPHRMDRAYFNRVEAIEYTVKSDDGQYVSGWSQADLILLGVSRTSKTPLGIYLAHKGIKVANYPLVPEVKVPEELYRMPSERLIGLTMDAEKLIAIRIERLKSMGLPFDVSYASVDRISEELELAHKLFRRLGCLVVDVTNRAIEETAGIILEERKQLLPMF</sequence>
<name>A0ABV5KRF6_9BACL</name>
<comment type="caution">
    <text evidence="6">The sequence shown here is derived from an EMBL/GenBank/DDBJ whole genome shotgun (WGS) entry which is preliminary data.</text>
</comment>
<evidence type="ECO:0000313" key="7">
    <source>
        <dbReference type="Proteomes" id="UP001589747"/>
    </source>
</evidence>
<dbReference type="HAMAP" id="MF_00921">
    <property type="entry name" value="PDRP"/>
    <property type="match status" value="1"/>
</dbReference>
<dbReference type="EMBL" id="JBHMDO010000025">
    <property type="protein sequence ID" value="MFB9327465.1"/>
    <property type="molecule type" value="Genomic_DNA"/>
</dbReference>
<dbReference type="InterPro" id="IPR005177">
    <property type="entry name" value="Kinase-pyrophosphorylase"/>
</dbReference>
<evidence type="ECO:0000256" key="3">
    <source>
        <dbReference type="ARBA" id="ARBA00022741"/>
    </source>
</evidence>
<evidence type="ECO:0000256" key="5">
    <source>
        <dbReference type="HAMAP-Rule" id="MF_00921"/>
    </source>
</evidence>
<keyword evidence="4 5" id="KW-0418">Kinase</keyword>
<evidence type="ECO:0000256" key="4">
    <source>
        <dbReference type="ARBA" id="ARBA00022777"/>
    </source>
</evidence>
<keyword evidence="6" id="KW-0670">Pyruvate</keyword>
<comment type="function">
    <text evidence="5">Bifunctional serine/threonine kinase and phosphorylase involved in the regulation of the pyruvate, phosphate dikinase (PPDK) by catalyzing its phosphorylation/dephosphorylation.</text>
</comment>
<accession>A0ABV5KRF6</accession>
<evidence type="ECO:0000256" key="2">
    <source>
        <dbReference type="ARBA" id="ARBA00022679"/>
    </source>
</evidence>
<evidence type="ECO:0000313" key="6">
    <source>
        <dbReference type="EMBL" id="MFB9327465.1"/>
    </source>
</evidence>